<evidence type="ECO:0000313" key="1">
    <source>
        <dbReference type="EMBL" id="GFY66124.1"/>
    </source>
</evidence>
<dbReference type="EMBL" id="BMAV01015842">
    <property type="protein sequence ID" value="GFY66124.1"/>
    <property type="molecule type" value="Genomic_DNA"/>
</dbReference>
<evidence type="ECO:0000313" key="2">
    <source>
        <dbReference type="Proteomes" id="UP000886998"/>
    </source>
</evidence>
<reference evidence="1" key="1">
    <citation type="submission" date="2020-08" db="EMBL/GenBank/DDBJ databases">
        <title>Multicomponent nature underlies the extraordinary mechanical properties of spider dragline silk.</title>
        <authorList>
            <person name="Kono N."/>
            <person name="Nakamura H."/>
            <person name="Mori M."/>
            <person name="Yoshida Y."/>
            <person name="Ohtoshi R."/>
            <person name="Malay A.D."/>
            <person name="Moran D.A.P."/>
            <person name="Tomita M."/>
            <person name="Numata K."/>
            <person name="Arakawa K."/>
        </authorList>
    </citation>
    <scope>NUCLEOTIDE SEQUENCE</scope>
</reference>
<comment type="caution">
    <text evidence="1">The sequence shown here is derived from an EMBL/GenBank/DDBJ whole genome shotgun (WGS) entry which is preliminary data.</text>
</comment>
<protein>
    <recommendedName>
        <fullName evidence="3">RNase H type-1 domain-containing protein</fullName>
    </recommendedName>
</protein>
<keyword evidence="2" id="KW-1185">Reference proteome</keyword>
<dbReference type="Proteomes" id="UP000886998">
    <property type="component" value="Unassembled WGS sequence"/>
</dbReference>
<gene>
    <name evidence="1" type="primary">HNAJ_LOCUS12756</name>
    <name evidence="1" type="ORF">TNIN_69341</name>
</gene>
<name>A0A8X7CC87_9ARAC</name>
<dbReference type="OrthoDB" id="6431360at2759"/>
<dbReference type="AlphaFoldDB" id="A0A8X7CC87"/>
<sequence length="145" mass="17066">MQWILSHCGIDGNKSVDCLAKKGTKSFKPLTIQFFNSTKRIMKNYYREYFFSEFSQKNNQKVWFSKLLHILKWPRDRAVAYFRIATGHDCLSKHLNRIGILQSPLCKLCDSNEEMDTINLACCRALSSGSMWSRYWEARHKKCNL</sequence>
<proteinExistence type="predicted"/>
<organism evidence="1 2">
    <name type="scientific">Trichonephila inaurata madagascariensis</name>
    <dbReference type="NCBI Taxonomy" id="2747483"/>
    <lineage>
        <taxon>Eukaryota</taxon>
        <taxon>Metazoa</taxon>
        <taxon>Ecdysozoa</taxon>
        <taxon>Arthropoda</taxon>
        <taxon>Chelicerata</taxon>
        <taxon>Arachnida</taxon>
        <taxon>Araneae</taxon>
        <taxon>Araneomorphae</taxon>
        <taxon>Entelegynae</taxon>
        <taxon>Araneoidea</taxon>
        <taxon>Nephilidae</taxon>
        <taxon>Trichonephila</taxon>
        <taxon>Trichonephila inaurata</taxon>
    </lineage>
</organism>
<accession>A0A8X7CC87</accession>
<evidence type="ECO:0008006" key="3">
    <source>
        <dbReference type="Google" id="ProtNLM"/>
    </source>
</evidence>